<keyword evidence="3" id="KW-0156">Chromatin regulator</keyword>
<dbReference type="GO" id="GO:0016586">
    <property type="term" value="C:RSC-type complex"/>
    <property type="evidence" value="ECO:0007669"/>
    <property type="project" value="InterPro"/>
</dbReference>
<dbReference type="InterPro" id="IPR001487">
    <property type="entry name" value="Bromodomain"/>
</dbReference>
<keyword evidence="6" id="KW-0804">Transcription</keyword>
<evidence type="ECO:0000256" key="5">
    <source>
        <dbReference type="ARBA" id="ARBA00023117"/>
    </source>
</evidence>
<evidence type="ECO:0000256" key="9">
    <source>
        <dbReference type="SAM" id="MobiDB-lite"/>
    </source>
</evidence>
<keyword evidence="4" id="KW-0805">Transcription regulation</keyword>
<organism evidence="11">
    <name type="scientific">Ditylum brightwellii</name>
    <dbReference type="NCBI Taxonomy" id="49249"/>
    <lineage>
        <taxon>Eukaryota</taxon>
        <taxon>Sar</taxon>
        <taxon>Stramenopiles</taxon>
        <taxon>Ochrophyta</taxon>
        <taxon>Bacillariophyta</taxon>
        <taxon>Mediophyceae</taxon>
        <taxon>Lithodesmiophycidae</taxon>
        <taxon>Lithodesmiales</taxon>
        <taxon>Lithodesmiaceae</taxon>
        <taxon>Ditylum</taxon>
    </lineage>
</organism>
<dbReference type="PANTHER" id="PTHR16062:SF19">
    <property type="entry name" value="PROTEIN POLYBROMO-1"/>
    <property type="match status" value="1"/>
</dbReference>
<evidence type="ECO:0000256" key="7">
    <source>
        <dbReference type="ARBA" id="ARBA00023242"/>
    </source>
</evidence>
<feature type="region of interest" description="Disordered" evidence="9">
    <location>
        <begin position="134"/>
        <end position="169"/>
    </location>
</feature>
<dbReference type="Pfam" id="PF00439">
    <property type="entry name" value="Bromodomain"/>
    <property type="match status" value="1"/>
</dbReference>
<dbReference type="SMART" id="SM00297">
    <property type="entry name" value="BROMO"/>
    <property type="match status" value="1"/>
</dbReference>
<dbReference type="EMBL" id="HBNS01033229">
    <property type="protein sequence ID" value="CAE4628348.1"/>
    <property type="molecule type" value="Transcribed_RNA"/>
</dbReference>
<evidence type="ECO:0000256" key="4">
    <source>
        <dbReference type="ARBA" id="ARBA00023015"/>
    </source>
</evidence>
<evidence type="ECO:0000259" key="10">
    <source>
        <dbReference type="PROSITE" id="PS50014"/>
    </source>
</evidence>
<dbReference type="GO" id="GO:0006368">
    <property type="term" value="P:transcription elongation by RNA polymerase II"/>
    <property type="evidence" value="ECO:0007669"/>
    <property type="project" value="TreeGrafter"/>
</dbReference>
<reference evidence="11" key="1">
    <citation type="submission" date="2021-01" db="EMBL/GenBank/DDBJ databases">
        <authorList>
            <person name="Corre E."/>
            <person name="Pelletier E."/>
            <person name="Niang G."/>
            <person name="Scheremetjew M."/>
            <person name="Finn R."/>
            <person name="Kale V."/>
            <person name="Holt S."/>
            <person name="Cochrane G."/>
            <person name="Meng A."/>
            <person name="Brown T."/>
            <person name="Cohen L."/>
        </authorList>
    </citation>
    <scope>NUCLEOTIDE SEQUENCE</scope>
    <source>
        <strain evidence="11">GSO104</strain>
    </source>
</reference>
<dbReference type="GO" id="GO:0003682">
    <property type="term" value="F:chromatin binding"/>
    <property type="evidence" value="ECO:0007669"/>
    <property type="project" value="TreeGrafter"/>
</dbReference>
<dbReference type="AlphaFoldDB" id="A0A7S4RYE5"/>
<dbReference type="PRINTS" id="PR00503">
    <property type="entry name" value="BROMODOMAIN"/>
</dbReference>
<evidence type="ECO:0000256" key="6">
    <source>
        <dbReference type="ARBA" id="ARBA00023163"/>
    </source>
</evidence>
<keyword evidence="2" id="KW-0677">Repeat</keyword>
<evidence type="ECO:0000256" key="2">
    <source>
        <dbReference type="ARBA" id="ARBA00022737"/>
    </source>
</evidence>
<dbReference type="PANTHER" id="PTHR16062">
    <property type="entry name" value="SWI/SNF-RELATED"/>
    <property type="match status" value="1"/>
</dbReference>
<comment type="subcellular location">
    <subcellularLocation>
        <location evidence="1">Nucleus</location>
    </subcellularLocation>
</comment>
<feature type="compositionally biased region" description="Basic and acidic residues" evidence="9">
    <location>
        <begin position="151"/>
        <end position="169"/>
    </location>
</feature>
<keyword evidence="7" id="KW-0539">Nucleus</keyword>
<evidence type="ECO:0000256" key="3">
    <source>
        <dbReference type="ARBA" id="ARBA00022853"/>
    </source>
</evidence>
<dbReference type="PROSITE" id="PS50014">
    <property type="entry name" value="BROMODOMAIN_2"/>
    <property type="match status" value="1"/>
</dbReference>
<dbReference type="InterPro" id="IPR036427">
    <property type="entry name" value="Bromodomain-like_sf"/>
</dbReference>
<gene>
    <name evidence="11" type="ORF">DBRI00130_LOCUS26002</name>
</gene>
<dbReference type="InterPro" id="IPR037382">
    <property type="entry name" value="Rsc/polybromo"/>
</dbReference>
<dbReference type="Gene3D" id="1.20.920.10">
    <property type="entry name" value="Bromodomain-like"/>
    <property type="match status" value="1"/>
</dbReference>
<sequence length="442" mass="50930">MAHREEGTNRRVSDIFLDKPCKDTYPKYYQLIEKPICIDDILKKCKTQMYSGTSDFIDDWALLFSNAMRFNKNGSRAFKDARTLAIELNRLMKKNYLVKKDVPTLVGLHQIKRSLKCVKDNDSPVITNSLTNFKKEYRNKRPSKSAQVSHLTKDHHSKENDKNRKEHGLGKCWDTKRTKASIGSGVQHMDKRVAIIETQGGNCESRGNLPCYIESCDRGVGSNRGGADVIAGKKAISTPSVRGARRSVRLQYQNQYCSKHPFDQLYDNIERKEDRLLFIRYVPIGASTANWALVQVDLDETDEKRARKNGEFHVRWLQVHPEDKRLRSPRISRFCPVVRYIDKNECFGRHVHVSMSNVIQLLENKLNLGWYQMVVNLGHDRLSEPFDFATLRSARSTHMDKYRVDNINWAEMIRNAAGCGIDTSDVDTVPRTQHGARKRSPR</sequence>
<protein>
    <recommendedName>
        <fullName evidence="10">Bromo domain-containing protein</fullName>
    </recommendedName>
</protein>
<evidence type="ECO:0000256" key="8">
    <source>
        <dbReference type="PROSITE-ProRule" id="PRU00035"/>
    </source>
</evidence>
<evidence type="ECO:0000256" key="1">
    <source>
        <dbReference type="ARBA" id="ARBA00004123"/>
    </source>
</evidence>
<evidence type="ECO:0000313" key="11">
    <source>
        <dbReference type="EMBL" id="CAE4628348.1"/>
    </source>
</evidence>
<dbReference type="SUPFAM" id="SSF47370">
    <property type="entry name" value="Bromodomain"/>
    <property type="match status" value="1"/>
</dbReference>
<name>A0A7S4RYE5_9STRA</name>
<dbReference type="GO" id="GO:0006338">
    <property type="term" value="P:chromatin remodeling"/>
    <property type="evidence" value="ECO:0007669"/>
    <property type="project" value="InterPro"/>
</dbReference>
<feature type="domain" description="Bromo" evidence="10">
    <location>
        <begin position="8"/>
        <end position="78"/>
    </location>
</feature>
<proteinExistence type="predicted"/>
<keyword evidence="5 8" id="KW-0103">Bromodomain</keyword>
<accession>A0A7S4RYE5</accession>